<protein>
    <submittedName>
        <fullName evidence="2">Uncharacterized protein</fullName>
    </submittedName>
</protein>
<dbReference type="EMBL" id="WIND01000017">
    <property type="protein sequence ID" value="MSU91209.1"/>
    <property type="molecule type" value="Genomic_DNA"/>
</dbReference>
<feature type="region of interest" description="Disordered" evidence="1">
    <location>
        <begin position="387"/>
        <end position="448"/>
    </location>
</feature>
<organism evidence="2 3">
    <name type="scientific">Halovulum marinum</name>
    <dbReference type="NCBI Taxonomy" id="2662447"/>
    <lineage>
        <taxon>Bacteria</taxon>
        <taxon>Pseudomonadati</taxon>
        <taxon>Pseudomonadota</taxon>
        <taxon>Alphaproteobacteria</taxon>
        <taxon>Rhodobacterales</taxon>
        <taxon>Paracoccaceae</taxon>
        <taxon>Halovulum</taxon>
    </lineage>
</organism>
<proteinExistence type="predicted"/>
<keyword evidence="3" id="KW-1185">Reference proteome</keyword>
<accession>A0A6L5Z4E9</accession>
<gene>
    <name evidence="2" type="ORF">GE300_16620</name>
</gene>
<feature type="region of interest" description="Disordered" evidence="1">
    <location>
        <begin position="223"/>
        <end position="251"/>
    </location>
</feature>
<evidence type="ECO:0000256" key="1">
    <source>
        <dbReference type="SAM" id="MobiDB-lite"/>
    </source>
</evidence>
<reference evidence="2 3" key="1">
    <citation type="submission" date="2019-10" db="EMBL/GenBank/DDBJ databases">
        <title>Cognatihalovulum marinum gen. nov. sp. nov., a new member of the family Rhodobacteraceae isolated from deep seawater of the Northwest Indian Ocean.</title>
        <authorList>
            <person name="Ruan C."/>
            <person name="Wang J."/>
            <person name="Zheng X."/>
            <person name="Song L."/>
            <person name="Zhu Y."/>
            <person name="Huang Y."/>
            <person name="Lu Z."/>
            <person name="Du W."/>
            <person name="Huang L."/>
            <person name="Dai X."/>
        </authorList>
    </citation>
    <scope>NUCLEOTIDE SEQUENCE [LARGE SCALE GENOMIC DNA]</scope>
    <source>
        <strain evidence="2 3">2CG4</strain>
    </source>
</reference>
<dbReference type="Proteomes" id="UP000474957">
    <property type="component" value="Unassembled WGS sequence"/>
</dbReference>
<comment type="caution">
    <text evidence="2">The sequence shown here is derived from an EMBL/GenBank/DDBJ whole genome shotgun (WGS) entry which is preliminary data.</text>
</comment>
<feature type="region of interest" description="Disordered" evidence="1">
    <location>
        <begin position="1"/>
        <end position="23"/>
    </location>
</feature>
<feature type="compositionally biased region" description="Low complexity" evidence="1">
    <location>
        <begin position="223"/>
        <end position="240"/>
    </location>
</feature>
<sequence>MISQPDKTETGGGVAADDARPEHALDLSQDGVTLFRRDALGGWHAHGHAALHVGLVGQAMAQLRAHVGGPRTLRVPVEVWLPADQLRPADPADPALVPERPFTGAAAPRAAIPRTVLDEADGFLAEHGFEARLFTLRRAPAGRARAPLFDAPAATPAAASGHWPRRAAAAAAVAVLGLGAGGLWALVGGAGSDLPLAPVFAVQQVVLSGEAAPALDRPLAPYAAPAARPAPTPAAAADPDASPPRRAEAPPAVALTAAIATPGAPAPGTSPTLPRDEAARLAPVVPAGPGAAAAADARSELAALGQIRLLADPPLTEIPQPEQPLAIVDARASLPAQTPPHAAPRSAGAGLTRTAAPAEAAPVLAALRRDPAAPRLSARDLVAALAAPPRAPGASDTRLPGAEAALTRRARPDGTAPAGPRLAARRNGSAPGRWAPAPPSAPAARARP</sequence>
<name>A0A6L5Z4E9_9RHOB</name>
<evidence type="ECO:0000313" key="2">
    <source>
        <dbReference type="EMBL" id="MSU91209.1"/>
    </source>
</evidence>
<dbReference type="AlphaFoldDB" id="A0A6L5Z4E9"/>
<evidence type="ECO:0000313" key="3">
    <source>
        <dbReference type="Proteomes" id="UP000474957"/>
    </source>
</evidence>
<feature type="non-terminal residue" evidence="2">
    <location>
        <position position="448"/>
    </location>
</feature>